<evidence type="ECO:0000313" key="1">
    <source>
        <dbReference type="EMBL" id="NII08083.1"/>
    </source>
</evidence>
<gene>
    <name evidence="1" type="ORF">HBF25_16990</name>
</gene>
<comment type="caution">
    <text evidence="1">The sequence shown here is derived from an EMBL/GenBank/DDBJ whole genome shotgun (WGS) entry which is preliminary data.</text>
</comment>
<reference evidence="1 2" key="1">
    <citation type="submission" date="2020-03" db="EMBL/GenBank/DDBJ databases">
        <authorList>
            <person name="Lai Q."/>
        </authorList>
    </citation>
    <scope>NUCLEOTIDE SEQUENCE [LARGE SCALE GENOMIC DNA]</scope>
    <source>
        <strain evidence="1 2">CCUG 25036</strain>
    </source>
</reference>
<dbReference type="EMBL" id="JAARLZ010000010">
    <property type="protein sequence ID" value="NII08083.1"/>
    <property type="molecule type" value="Genomic_DNA"/>
</dbReference>
<evidence type="ECO:0000313" key="2">
    <source>
        <dbReference type="Proteomes" id="UP000490980"/>
    </source>
</evidence>
<sequence length="214" mass="23740">MELLDWLNSGQDSRTMRRPFTIISALLIAAPAFAAGSTPKIIPVNNGPNTITLGGLPAMAMRAWRDNFNAHSFDVITFYVRSSGDPKATWNLVPVFKKPDGKLDDEKLNITAGGGADCTLDDFRLLRSADGKIETLVLAHRDFGESYADDAPVHFIWFNLTKNEDQDVGQPALYFKQDRQTQSKKRYCDVNVAFDRELHLGEKSGTGGFSDTHD</sequence>
<dbReference type="InterPro" id="IPR054139">
    <property type="entry name" value="CarG-like"/>
</dbReference>
<protein>
    <submittedName>
        <fullName evidence="1">Uncharacterized protein</fullName>
    </submittedName>
</protein>
<dbReference type="AlphaFoldDB" id="A0A7X5UCT0"/>
<accession>A0A7X5UCT0</accession>
<dbReference type="Pfam" id="PF21955">
    <property type="entry name" value="CarG-like"/>
    <property type="match status" value="1"/>
</dbReference>
<keyword evidence="2" id="KW-1185">Reference proteome</keyword>
<proteinExistence type="predicted"/>
<dbReference type="Proteomes" id="UP000490980">
    <property type="component" value="Unassembled WGS sequence"/>
</dbReference>
<name>A0A7X5UCT0_9GAMM</name>
<dbReference type="RefSeq" id="WP_166950496.1">
    <property type="nucleotide sequence ID" value="NZ_JAARLZ010000010.1"/>
</dbReference>
<organism evidence="1 2">
    <name type="scientific">Luteibacter anthropi</name>
    <dbReference type="NCBI Taxonomy" id="564369"/>
    <lineage>
        <taxon>Bacteria</taxon>
        <taxon>Pseudomonadati</taxon>
        <taxon>Pseudomonadota</taxon>
        <taxon>Gammaproteobacteria</taxon>
        <taxon>Lysobacterales</taxon>
        <taxon>Rhodanobacteraceae</taxon>
        <taxon>Luteibacter</taxon>
    </lineage>
</organism>